<dbReference type="AlphaFoldDB" id="A0A0E9QHG6"/>
<dbReference type="EMBL" id="GBXM01092812">
    <property type="protein sequence ID" value="JAH15765.1"/>
    <property type="molecule type" value="Transcribed_RNA"/>
</dbReference>
<accession>A0A0E9QHG6</accession>
<name>A0A0E9QHG6_ANGAN</name>
<protein>
    <submittedName>
        <fullName evidence="1">Uncharacterized protein</fullName>
    </submittedName>
</protein>
<reference evidence="1" key="1">
    <citation type="submission" date="2014-11" db="EMBL/GenBank/DDBJ databases">
        <authorList>
            <person name="Amaro Gonzalez C."/>
        </authorList>
    </citation>
    <scope>NUCLEOTIDE SEQUENCE</scope>
</reference>
<organism evidence="1">
    <name type="scientific">Anguilla anguilla</name>
    <name type="common">European freshwater eel</name>
    <name type="synonym">Muraena anguilla</name>
    <dbReference type="NCBI Taxonomy" id="7936"/>
    <lineage>
        <taxon>Eukaryota</taxon>
        <taxon>Metazoa</taxon>
        <taxon>Chordata</taxon>
        <taxon>Craniata</taxon>
        <taxon>Vertebrata</taxon>
        <taxon>Euteleostomi</taxon>
        <taxon>Actinopterygii</taxon>
        <taxon>Neopterygii</taxon>
        <taxon>Teleostei</taxon>
        <taxon>Anguilliformes</taxon>
        <taxon>Anguillidae</taxon>
        <taxon>Anguilla</taxon>
    </lineage>
</organism>
<reference evidence="1" key="2">
    <citation type="journal article" date="2015" name="Fish Shellfish Immunol.">
        <title>Early steps in the European eel (Anguilla anguilla)-Vibrio vulnificus interaction in the gills: Role of the RtxA13 toxin.</title>
        <authorList>
            <person name="Callol A."/>
            <person name="Pajuelo D."/>
            <person name="Ebbesson L."/>
            <person name="Teles M."/>
            <person name="MacKenzie S."/>
            <person name="Amaro C."/>
        </authorList>
    </citation>
    <scope>NUCLEOTIDE SEQUENCE</scope>
</reference>
<proteinExistence type="predicted"/>
<sequence length="24" mass="2799">MRLFTFCLARVAERTKRGCVSLLK</sequence>
<evidence type="ECO:0000313" key="1">
    <source>
        <dbReference type="EMBL" id="JAH15765.1"/>
    </source>
</evidence>